<dbReference type="RefSeq" id="WP_349118521.1">
    <property type="nucleotide sequence ID" value="NZ_JBBMFM010000103.1"/>
</dbReference>
<sequence length="202" mass="22282">MTYLDEFLKHVLENVDDYTGETLAEEAASILYKKYVFTYLDRQLDVIKTEKERIGLLGTDAVKVSPPAADPAITALSKAKIKHLEDGSELIDFANHAAERLSKEDYQGFLSLFDDVRGTGPDGIRLALQGLDADRPAVKIDNPFTAGNIPPLAELYPYRDGSGVGLDYFLKTDGVMNDFVLSVSFEKTGDGVKTVFVDLRVQ</sequence>
<comment type="caution">
    <text evidence="1">The sequence shown here is derived from an EMBL/GenBank/DDBJ whole genome shotgun (WGS) entry which is preliminary data.</text>
</comment>
<evidence type="ECO:0000313" key="2">
    <source>
        <dbReference type="Proteomes" id="UP001454086"/>
    </source>
</evidence>
<keyword evidence="2" id="KW-1185">Reference proteome</keyword>
<name>A0ABV1DAJ4_9FIRM</name>
<proteinExistence type="predicted"/>
<protein>
    <recommendedName>
        <fullName evidence="3">DUF2612 domain-containing protein</fullName>
    </recommendedName>
</protein>
<evidence type="ECO:0008006" key="3">
    <source>
        <dbReference type="Google" id="ProtNLM"/>
    </source>
</evidence>
<reference evidence="1 2" key="1">
    <citation type="submission" date="2024-03" db="EMBL/GenBank/DDBJ databases">
        <title>Human intestinal bacterial collection.</title>
        <authorList>
            <person name="Pauvert C."/>
            <person name="Hitch T.C.A."/>
            <person name="Clavel T."/>
        </authorList>
    </citation>
    <scope>NUCLEOTIDE SEQUENCE [LARGE SCALE GENOMIC DNA]</scope>
    <source>
        <strain evidence="1 2">CLA-SR-H021</strain>
    </source>
</reference>
<accession>A0ABV1DAJ4</accession>
<dbReference type="Proteomes" id="UP001454086">
    <property type="component" value="Unassembled WGS sequence"/>
</dbReference>
<dbReference type="EMBL" id="JBBMFM010000103">
    <property type="protein sequence ID" value="MEQ2427393.1"/>
    <property type="molecule type" value="Genomic_DNA"/>
</dbReference>
<evidence type="ECO:0000313" key="1">
    <source>
        <dbReference type="EMBL" id="MEQ2427393.1"/>
    </source>
</evidence>
<organism evidence="1 2">
    <name type="scientific">Enterocloster hominis</name>
    <name type="common">ex Hitch et al. 2024</name>
    <dbReference type="NCBI Taxonomy" id="1917870"/>
    <lineage>
        <taxon>Bacteria</taxon>
        <taxon>Bacillati</taxon>
        <taxon>Bacillota</taxon>
        <taxon>Clostridia</taxon>
        <taxon>Lachnospirales</taxon>
        <taxon>Lachnospiraceae</taxon>
        <taxon>Enterocloster</taxon>
    </lineage>
</organism>
<gene>
    <name evidence="1" type="ORF">WMQ36_20715</name>
</gene>